<name>A0A0B1SUX9_OESDE</name>
<organism evidence="3 4">
    <name type="scientific">Oesophagostomum dentatum</name>
    <name type="common">Nodular worm</name>
    <dbReference type="NCBI Taxonomy" id="61180"/>
    <lineage>
        <taxon>Eukaryota</taxon>
        <taxon>Metazoa</taxon>
        <taxon>Ecdysozoa</taxon>
        <taxon>Nematoda</taxon>
        <taxon>Chromadorea</taxon>
        <taxon>Rhabditida</taxon>
        <taxon>Rhabditina</taxon>
        <taxon>Rhabditomorpha</taxon>
        <taxon>Strongyloidea</taxon>
        <taxon>Strongylidae</taxon>
        <taxon>Oesophagostomum</taxon>
    </lineage>
</organism>
<evidence type="ECO:0000313" key="3">
    <source>
        <dbReference type="EMBL" id="KHJ87666.1"/>
    </source>
</evidence>
<feature type="chain" id="PRO_5002081761" description="Secreted protein" evidence="2">
    <location>
        <begin position="24"/>
        <end position="159"/>
    </location>
</feature>
<feature type="compositionally biased region" description="Polar residues" evidence="1">
    <location>
        <begin position="146"/>
        <end position="159"/>
    </location>
</feature>
<accession>A0A0B1SUX9</accession>
<keyword evidence="2" id="KW-0732">Signal</keyword>
<evidence type="ECO:0000256" key="1">
    <source>
        <dbReference type="SAM" id="MobiDB-lite"/>
    </source>
</evidence>
<proteinExistence type="predicted"/>
<keyword evidence="4" id="KW-1185">Reference proteome</keyword>
<feature type="region of interest" description="Disordered" evidence="1">
    <location>
        <begin position="134"/>
        <end position="159"/>
    </location>
</feature>
<dbReference type="AlphaFoldDB" id="A0A0B1SUX9"/>
<evidence type="ECO:0000313" key="4">
    <source>
        <dbReference type="Proteomes" id="UP000053660"/>
    </source>
</evidence>
<dbReference type="EMBL" id="KN557283">
    <property type="protein sequence ID" value="KHJ87666.1"/>
    <property type="molecule type" value="Genomic_DNA"/>
</dbReference>
<feature type="signal peptide" evidence="2">
    <location>
        <begin position="1"/>
        <end position="23"/>
    </location>
</feature>
<gene>
    <name evidence="3" type="ORF">OESDEN_12552</name>
</gene>
<sequence length="159" mass="17842">MTSFITTRSFLFLVLLLYPCCSGSEEADYRQDGEAGAEESLVPERCGTARTYNVKRFLLAEKWSSNLHLRRDSTVLLCELQKCDTGEGTPVHPREMARPNQKTSNDTRCYKWSNDYGYKFTGGIHGYKCSHCDSGSDDGGGDDFRSSQANSPQRNRGCQ</sequence>
<evidence type="ECO:0008006" key="5">
    <source>
        <dbReference type="Google" id="ProtNLM"/>
    </source>
</evidence>
<dbReference type="Proteomes" id="UP000053660">
    <property type="component" value="Unassembled WGS sequence"/>
</dbReference>
<protein>
    <recommendedName>
        <fullName evidence="5">Secreted protein</fullName>
    </recommendedName>
</protein>
<reference evidence="3 4" key="1">
    <citation type="submission" date="2014-03" db="EMBL/GenBank/DDBJ databases">
        <title>Draft genome of the hookworm Oesophagostomum dentatum.</title>
        <authorList>
            <person name="Mitreva M."/>
        </authorList>
    </citation>
    <scope>NUCLEOTIDE SEQUENCE [LARGE SCALE GENOMIC DNA]</scope>
    <source>
        <strain evidence="3 4">OD-Hann</strain>
    </source>
</reference>
<evidence type="ECO:0000256" key="2">
    <source>
        <dbReference type="SAM" id="SignalP"/>
    </source>
</evidence>